<name>A0A842I312_9SPHN</name>
<keyword evidence="2" id="KW-0808">Transferase</keyword>
<dbReference type="InterPro" id="IPR000182">
    <property type="entry name" value="GNAT_dom"/>
</dbReference>
<dbReference type="RefSeq" id="WP_185801946.1">
    <property type="nucleotide sequence ID" value="NZ_JACJVJ010000002.1"/>
</dbReference>
<proteinExistence type="predicted"/>
<dbReference type="CDD" id="cd04301">
    <property type="entry name" value="NAT_SF"/>
    <property type="match status" value="1"/>
</dbReference>
<sequence length="169" mass="18172">MIEIREAAGDGAAIRAVHEAAFDTDMEAWLVEKLAADGDLRLSLVALREDHCIGNLILSAMKAQADGKPFNAIALGPIGVLPECQKSGVGSALMEAAIAWARDEGYAAIFLLGDPNYYGRFGFSVEKAQPFASPYMSEYWQLLPLSGDFVLPKSASAAYADAFAMYEDE</sequence>
<dbReference type="InterPro" id="IPR016181">
    <property type="entry name" value="Acyl_CoA_acyltransferase"/>
</dbReference>
<feature type="domain" description="N-acetyltransferase" evidence="1">
    <location>
        <begin position="2"/>
        <end position="146"/>
    </location>
</feature>
<keyword evidence="3" id="KW-1185">Reference proteome</keyword>
<dbReference type="Gene3D" id="3.40.630.30">
    <property type="match status" value="1"/>
</dbReference>
<dbReference type="SUPFAM" id="SSF55729">
    <property type="entry name" value="Acyl-CoA N-acyltransferases (Nat)"/>
    <property type="match status" value="1"/>
</dbReference>
<dbReference type="PROSITE" id="PS51186">
    <property type="entry name" value="GNAT"/>
    <property type="match status" value="1"/>
</dbReference>
<evidence type="ECO:0000313" key="3">
    <source>
        <dbReference type="Proteomes" id="UP000564378"/>
    </source>
</evidence>
<evidence type="ECO:0000313" key="2">
    <source>
        <dbReference type="EMBL" id="MBC2778710.1"/>
    </source>
</evidence>
<dbReference type="Pfam" id="PF13527">
    <property type="entry name" value="Acetyltransf_9"/>
    <property type="match status" value="1"/>
</dbReference>
<organism evidence="2 3">
    <name type="scientific">Parasphingopyxis marina</name>
    <dbReference type="NCBI Taxonomy" id="2761622"/>
    <lineage>
        <taxon>Bacteria</taxon>
        <taxon>Pseudomonadati</taxon>
        <taxon>Pseudomonadota</taxon>
        <taxon>Alphaproteobacteria</taxon>
        <taxon>Sphingomonadales</taxon>
        <taxon>Sphingomonadaceae</taxon>
        <taxon>Parasphingopyxis</taxon>
    </lineage>
</organism>
<comment type="caution">
    <text evidence="2">The sequence shown here is derived from an EMBL/GenBank/DDBJ whole genome shotgun (WGS) entry which is preliminary data.</text>
</comment>
<reference evidence="2 3" key="1">
    <citation type="submission" date="2020-08" db="EMBL/GenBank/DDBJ databases">
        <title>Draft genome sequence of Parasphingopyxis sp. GrpM-11.</title>
        <authorList>
            <person name="Oh J."/>
            <person name="Roh D.-H."/>
        </authorList>
    </citation>
    <scope>NUCLEOTIDE SEQUENCE [LARGE SCALE GENOMIC DNA]</scope>
    <source>
        <strain evidence="2 3">GrpM-11</strain>
    </source>
</reference>
<accession>A0A842I312</accession>
<gene>
    <name evidence="2" type="ORF">H6P80_13885</name>
</gene>
<dbReference type="EMBL" id="JACJVJ010000002">
    <property type="protein sequence ID" value="MBC2778710.1"/>
    <property type="molecule type" value="Genomic_DNA"/>
</dbReference>
<dbReference type="Proteomes" id="UP000564378">
    <property type="component" value="Unassembled WGS sequence"/>
</dbReference>
<protein>
    <submittedName>
        <fullName evidence="2">N-acetyltransferase</fullName>
    </submittedName>
</protein>
<dbReference type="GO" id="GO:0016747">
    <property type="term" value="F:acyltransferase activity, transferring groups other than amino-acyl groups"/>
    <property type="evidence" value="ECO:0007669"/>
    <property type="project" value="InterPro"/>
</dbReference>
<evidence type="ECO:0000259" key="1">
    <source>
        <dbReference type="PROSITE" id="PS51186"/>
    </source>
</evidence>
<dbReference type="AlphaFoldDB" id="A0A842I312"/>